<accession>A0A8H6KVF8</accession>
<name>A0A8H6KVF8_9PEZI</name>
<dbReference type="EMBL" id="WIGM01000134">
    <property type="protein sequence ID" value="KAF6838018.1"/>
    <property type="molecule type" value="Genomic_DNA"/>
</dbReference>
<feature type="region of interest" description="Disordered" evidence="1">
    <location>
        <begin position="133"/>
        <end position="159"/>
    </location>
</feature>
<keyword evidence="3" id="KW-1185">Reference proteome</keyword>
<dbReference type="AlphaFoldDB" id="A0A8H6KVF8"/>
<evidence type="ECO:0000313" key="2">
    <source>
        <dbReference type="EMBL" id="KAF6838018.1"/>
    </source>
</evidence>
<feature type="region of interest" description="Disordered" evidence="1">
    <location>
        <begin position="14"/>
        <end position="78"/>
    </location>
</feature>
<protein>
    <submittedName>
        <fullName evidence="2">Uncharacterized protein</fullName>
    </submittedName>
</protein>
<comment type="caution">
    <text evidence="2">The sequence shown here is derived from an EMBL/GenBank/DDBJ whole genome shotgun (WGS) entry which is preliminary data.</text>
</comment>
<reference evidence="2" key="1">
    <citation type="journal article" date="2020" name="Phytopathology">
        <title>Genome Sequence Resources of Colletotrichum truncatum, C. plurivorum, C. musicola, and C. sojae: Four Species Pathogenic to Soybean (Glycine max).</title>
        <authorList>
            <person name="Rogerio F."/>
            <person name="Boufleur T.R."/>
            <person name="Ciampi-Guillardi M."/>
            <person name="Sukno S.A."/>
            <person name="Thon M.R."/>
            <person name="Massola Junior N.S."/>
            <person name="Baroncelli R."/>
        </authorList>
    </citation>
    <scope>NUCLEOTIDE SEQUENCE</scope>
    <source>
        <strain evidence="2">LFN0074</strain>
    </source>
</reference>
<evidence type="ECO:0000313" key="3">
    <source>
        <dbReference type="Proteomes" id="UP000639643"/>
    </source>
</evidence>
<proteinExistence type="predicted"/>
<dbReference type="Proteomes" id="UP000639643">
    <property type="component" value="Unassembled WGS sequence"/>
</dbReference>
<sequence length="175" mass="19110">MHILAAIKRLRGHRHGTTDEVRMDPNSGRVFGGTQTERGQGKILSAKPNGTIGRDGTDSSPTSQALSPQPTWGGGLEVCRPALKTGEASLRCSSKARFPISALWSPRNVPLHPYRTSHATVRLPSALDLPESSLQEHRSVVTSVPRRGRRPGGETRGTDYRVGSPARWWEKVLMT</sequence>
<organism evidence="2 3">
    <name type="scientific">Colletotrichum musicola</name>
    <dbReference type="NCBI Taxonomy" id="2175873"/>
    <lineage>
        <taxon>Eukaryota</taxon>
        <taxon>Fungi</taxon>
        <taxon>Dikarya</taxon>
        <taxon>Ascomycota</taxon>
        <taxon>Pezizomycotina</taxon>
        <taxon>Sordariomycetes</taxon>
        <taxon>Hypocreomycetidae</taxon>
        <taxon>Glomerellales</taxon>
        <taxon>Glomerellaceae</taxon>
        <taxon>Colletotrichum</taxon>
        <taxon>Colletotrichum orchidearum species complex</taxon>
    </lineage>
</organism>
<gene>
    <name evidence="2" type="ORF">CMUS01_04791</name>
</gene>
<feature type="compositionally biased region" description="Polar residues" evidence="1">
    <location>
        <begin position="58"/>
        <end position="70"/>
    </location>
</feature>
<evidence type="ECO:0000256" key="1">
    <source>
        <dbReference type="SAM" id="MobiDB-lite"/>
    </source>
</evidence>